<name>A0ABD0L5M4_9CAEN</name>
<dbReference type="Proteomes" id="UP001519460">
    <property type="component" value="Unassembled WGS sequence"/>
</dbReference>
<feature type="region of interest" description="Disordered" evidence="1">
    <location>
        <begin position="1"/>
        <end position="24"/>
    </location>
</feature>
<evidence type="ECO:0000313" key="3">
    <source>
        <dbReference type="Proteomes" id="UP001519460"/>
    </source>
</evidence>
<dbReference type="EMBL" id="JACVVK020000083">
    <property type="protein sequence ID" value="KAK7494455.1"/>
    <property type="molecule type" value="Genomic_DNA"/>
</dbReference>
<accession>A0ABD0L5M4</accession>
<sequence>MKPRGIPSRRRRATTRCHPENSSSIVFSRDPVETERSAEAEIMEINIVSPQGDHSVGLRLRLIVNACSAPL</sequence>
<evidence type="ECO:0000256" key="1">
    <source>
        <dbReference type="SAM" id="MobiDB-lite"/>
    </source>
</evidence>
<feature type="compositionally biased region" description="Basic residues" evidence="1">
    <location>
        <begin position="1"/>
        <end position="15"/>
    </location>
</feature>
<protein>
    <submittedName>
        <fullName evidence="2">Uncharacterized protein</fullName>
    </submittedName>
</protein>
<proteinExistence type="predicted"/>
<evidence type="ECO:0000313" key="2">
    <source>
        <dbReference type="EMBL" id="KAK7494455.1"/>
    </source>
</evidence>
<comment type="caution">
    <text evidence="2">The sequence shown here is derived from an EMBL/GenBank/DDBJ whole genome shotgun (WGS) entry which is preliminary data.</text>
</comment>
<dbReference type="AlphaFoldDB" id="A0ABD0L5M4"/>
<gene>
    <name evidence="2" type="ORF">BaRGS_00014347</name>
</gene>
<keyword evidence="3" id="KW-1185">Reference proteome</keyword>
<organism evidence="2 3">
    <name type="scientific">Batillaria attramentaria</name>
    <dbReference type="NCBI Taxonomy" id="370345"/>
    <lineage>
        <taxon>Eukaryota</taxon>
        <taxon>Metazoa</taxon>
        <taxon>Spiralia</taxon>
        <taxon>Lophotrochozoa</taxon>
        <taxon>Mollusca</taxon>
        <taxon>Gastropoda</taxon>
        <taxon>Caenogastropoda</taxon>
        <taxon>Sorbeoconcha</taxon>
        <taxon>Cerithioidea</taxon>
        <taxon>Batillariidae</taxon>
        <taxon>Batillaria</taxon>
    </lineage>
</organism>
<reference evidence="2 3" key="1">
    <citation type="journal article" date="2023" name="Sci. Data">
        <title>Genome assembly of the Korean intertidal mud-creeper Batillaria attramentaria.</title>
        <authorList>
            <person name="Patra A.K."/>
            <person name="Ho P.T."/>
            <person name="Jun S."/>
            <person name="Lee S.J."/>
            <person name="Kim Y."/>
            <person name="Won Y.J."/>
        </authorList>
    </citation>
    <scope>NUCLEOTIDE SEQUENCE [LARGE SCALE GENOMIC DNA]</scope>
    <source>
        <strain evidence="2">Wonlab-2016</strain>
    </source>
</reference>
<feature type="non-terminal residue" evidence="2">
    <location>
        <position position="71"/>
    </location>
</feature>